<dbReference type="Gene3D" id="3.90.79.10">
    <property type="entry name" value="Nucleoside Triphosphate Pyrophosphohydrolase"/>
    <property type="match status" value="1"/>
</dbReference>
<dbReference type="KEGG" id="afs:AFR_00365"/>
<gene>
    <name evidence="6" type="ORF">AFR_00365</name>
</gene>
<keyword evidence="7" id="KW-1185">Reference proteome</keyword>
<dbReference type="InterPro" id="IPR020084">
    <property type="entry name" value="NUDIX_hydrolase_CS"/>
</dbReference>
<dbReference type="PATRIC" id="fig|1246995.3.peg.75"/>
<dbReference type="EMBL" id="CP006272">
    <property type="protein sequence ID" value="AGZ38362.1"/>
    <property type="molecule type" value="Genomic_DNA"/>
</dbReference>
<dbReference type="PANTHER" id="PTHR43046:SF14">
    <property type="entry name" value="MUTT_NUDIX FAMILY PROTEIN"/>
    <property type="match status" value="1"/>
</dbReference>
<dbReference type="SUPFAM" id="SSF55811">
    <property type="entry name" value="Nudix"/>
    <property type="match status" value="1"/>
</dbReference>
<comment type="similarity">
    <text evidence="2 4">Belongs to the Nudix hydrolase family.</text>
</comment>
<evidence type="ECO:0000256" key="2">
    <source>
        <dbReference type="ARBA" id="ARBA00005582"/>
    </source>
</evidence>
<evidence type="ECO:0000256" key="3">
    <source>
        <dbReference type="ARBA" id="ARBA00022801"/>
    </source>
</evidence>
<evidence type="ECO:0000259" key="5">
    <source>
        <dbReference type="PROSITE" id="PS51462"/>
    </source>
</evidence>
<feature type="domain" description="Nudix hydrolase" evidence="5">
    <location>
        <begin position="40"/>
        <end position="169"/>
    </location>
</feature>
<evidence type="ECO:0000313" key="6">
    <source>
        <dbReference type="EMBL" id="AGZ38362.1"/>
    </source>
</evidence>
<dbReference type="HOGENOM" id="CLU_1544344_0_0_11"/>
<proteinExistence type="inferred from homology"/>
<dbReference type="RefSeq" id="WP_023357306.1">
    <property type="nucleotide sequence ID" value="NC_022657.1"/>
</dbReference>
<comment type="cofactor">
    <cofactor evidence="1">
        <name>Mg(2+)</name>
        <dbReference type="ChEBI" id="CHEBI:18420"/>
    </cofactor>
</comment>
<dbReference type="AlphaFoldDB" id="U5VNI8"/>
<dbReference type="eggNOG" id="COG1051">
    <property type="taxonomic scope" value="Bacteria"/>
</dbReference>
<dbReference type="Pfam" id="PF00293">
    <property type="entry name" value="NUDIX"/>
    <property type="match status" value="1"/>
</dbReference>
<evidence type="ECO:0000313" key="7">
    <source>
        <dbReference type="Proteomes" id="UP000017746"/>
    </source>
</evidence>
<name>U5VNI8_9ACTN</name>
<sequence>MSFEELRRQSLGAALGDIRRARVAFDDVAAWVAVVGDSPEDPLGADVWVFDAGLSQVLLVQHPWRGWVAPGGQVEPGETPRDAARRELFEETGVEAELFDQPAGVNVRSYHPERPASLSLSYAAIVDSAVPLVGEPGQPAAWMKLDQSWESCFPEDVSRIRQHAEWLAGGGRM</sequence>
<protein>
    <submittedName>
        <fullName evidence="6">MutT/nudix family protein</fullName>
    </submittedName>
</protein>
<dbReference type="PROSITE" id="PS00893">
    <property type="entry name" value="NUDIX_BOX"/>
    <property type="match status" value="1"/>
</dbReference>
<dbReference type="GO" id="GO:0016787">
    <property type="term" value="F:hydrolase activity"/>
    <property type="evidence" value="ECO:0007669"/>
    <property type="project" value="UniProtKB-KW"/>
</dbReference>
<dbReference type="PANTHER" id="PTHR43046">
    <property type="entry name" value="GDP-MANNOSE MANNOSYL HYDROLASE"/>
    <property type="match status" value="1"/>
</dbReference>
<dbReference type="Proteomes" id="UP000017746">
    <property type="component" value="Chromosome"/>
</dbReference>
<evidence type="ECO:0000256" key="4">
    <source>
        <dbReference type="RuleBase" id="RU003476"/>
    </source>
</evidence>
<accession>U5VNI8</accession>
<keyword evidence="3 4" id="KW-0378">Hydrolase</keyword>
<dbReference type="PRINTS" id="PR00502">
    <property type="entry name" value="NUDIXFAMILY"/>
</dbReference>
<dbReference type="InterPro" id="IPR000086">
    <property type="entry name" value="NUDIX_hydrolase_dom"/>
</dbReference>
<dbReference type="STRING" id="1246995.AFR_00365"/>
<dbReference type="InterPro" id="IPR015797">
    <property type="entry name" value="NUDIX_hydrolase-like_dom_sf"/>
</dbReference>
<evidence type="ECO:0000256" key="1">
    <source>
        <dbReference type="ARBA" id="ARBA00001946"/>
    </source>
</evidence>
<dbReference type="PROSITE" id="PS51462">
    <property type="entry name" value="NUDIX"/>
    <property type="match status" value="1"/>
</dbReference>
<organism evidence="6 7">
    <name type="scientific">Actinoplanes friuliensis DSM 7358</name>
    <dbReference type="NCBI Taxonomy" id="1246995"/>
    <lineage>
        <taxon>Bacteria</taxon>
        <taxon>Bacillati</taxon>
        <taxon>Actinomycetota</taxon>
        <taxon>Actinomycetes</taxon>
        <taxon>Micromonosporales</taxon>
        <taxon>Micromonosporaceae</taxon>
        <taxon>Actinoplanes</taxon>
    </lineage>
</organism>
<reference evidence="6 7" key="1">
    <citation type="journal article" date="2014" name="J. Biotechnol.">
        <title>Complete genome sequence of the actinobacterium Actinoplanes friuliensis HAG 010964, producer of the lipopeptide antibiotic friulimycin.</title>
        <authorList>
            <person name="Ruckert C."/>
            <person name="Szczepanowski R."/>
            <person name="Albersmeier A."/>
            <person name="Goesmann A."/>
            <person name="Fischer N."/>
            <person name="Steinkamper A."/>
            <person name="Puhler A."/>
            <person name="Biener R."/>
            <person name="Schwartz D."/>
            <person name="Kalinowski J."/>
        </authorList>
    </citation>
    <scope>NUCLEOTIDE SEQUENCE [LARGE SCALE GENOMIC DNA]</scope>
    <source>
        <strain evidence="6 7">DSM 7358</strain>
    </source>
</reference>
<dbReference type="InterPro" id="IPR020476">
    <property type="entry name" value="Nudix_hydrolase"/>
</dbReference>